<protein>
    <recommendedName>
        <fullName evidence="7">Peptidase metallopeptidase domain-containing protein</fullName>
    </recommendedName>
</protein>
<name>A0A918SG53_9HYPH</name>
<comment type="similarity">
    <text evidence="1">Belongs to the peptidase M10B family.</text>
</comment>
<dbReference type="PANTHER" id="PTHR10201">
    <property type="entry name" value="MATRIX METALLOPROTEINASE"/>
    <property type="match status" value="1"/>
</dbReference>
<dbReference type="Pfam" id="PF00353">
    <property type="entry name" value="HemolysinCabind"/>
    <property type="match status" value="1"/>
</dbReference>
<dbReference type="InterPro" id="IPR024079">
    <property type="entry name" value="MetalloPept_cat_dom_sf"/>
</dbReference>
<sequence length="410" mass="44257">MSGYVYTGVKWGGAKLGTTGGQVSWSFAAGNGSFFSYDYAISDPGYQDAVRRAFETWESVADIDFVETVDTASSDIRLGWDYIDGPSATLGEAQYLYYPAYAGDFGRYDAAEIRFDSAENWSVNGSYGGVNFYTVALHEIGHTIGLAHSADPNTIMYAYQNDIVDLTAADIQGIQSLYGAASLPQSSRDFIGTTGDDFLDGTNASETFWGNAGNDVIYGRGGDDIIDGGQGVDTAFYSLSRNVYSVEVNSNGTIIVADLGSRYAEGRDTLTSIERLDFSDGTLALDIDGNAGQAYRLYQSAFNRTPDDSGLRFWINELDEGRSLYDTARAFVGSAEFQDLYGSNPTDGALVSAFYVNILGRPAEAEGYAFWVGELASGRRDMANVLMNMSESPENVAGVAPVIDDGIWYS</sequence>
<dbReference type="AlphaFoldDB" id="A0A918SG53"/>
<proteinExistence type="inferred from homology"/>
<dbReference type="InterPro" id="IPR001343">
    <property type="entry name" value="Hemolysn_Ca-bd"/>
</dbReference>
<dbReference type="GO" id="GO:0008270">
    <property type="term" value="F:zinc ion binding"/>
    <property type="evidence" value="ECO:0007669"/>
    <property type="project" value="InterPro"/>
</dbReference>
<dbReference type="PRINTS" id="PR00138">
    <property type="entry name" value="MATRIXIN"/>
</dbReference>
<evidence type="ECO:0000256" key="3">
    <source>
        <dbReference type="ARBA" id="ARBA00022723"/>
    </source>
</evidence>
<evidence type="ECO:0000256" key="4">
    <source>
        <dbReference type="ARBA" id="ARBA00022801"/>
    </source>
</evidence>
<evidence type="ECO:0000256" key="6">
    <source>
        <dbReference type="ARBA" id="ARBA00023049"/>
    </source>
</evidence>
<evidence type="ECO:0000313" key="8">
    <source>
        <dbReference type="EMBL" id="GHA37049.1"/>
    </source>
</evidence>
<dbReference type="PANTHER" id="PTHR10201:SF323">
    <property type="entry name" value="MATRIX METALLOPROTEINASE-21"/>
    <property type="match status" value="1"/>
</dbReference>
<dbReference type="InterPro" id="IPR011049">
    <property type="entry name" value="Serralysin-like_metalloprot_C"/>
</dbReference>
<dbReference type="InterPro" id="IPR018511">
    <property type="entry name" value="Hemolysin-typ_Ca-bd_CS"/>
</dbReference>
<dbReference type="GO" id="GO:0004222">
    <property type="term" value="F:metalloendopeptidase activity"/>
    <property type="evidence" value="ECO:0007669"/>
    <property type="project" value="InterPro"/>
</dbReference>
<dbReference type="GO" id="GO:0006508">
    <property type="term" value="P:proteolysis"/>
    <property type="evidence" value="ECO:0007669"/>
    <property type="project" value="UniProtKB-KW"/>
</dbReference>
<dbReference type="Pfam" id="PF13946">
    <property type="entry name" value="DUF4214"/>
    <property type="match status" value="1"/>
</dbReference>
<dbReference type="Pfam" id="PF00413">
    <property type="entry name" value="Peptidase_M10"/>
    <property type="match status" value="1"/>
</dbReference>
<dbReference type="SUPFAM" id="SSF51120">
    <property type="entry name" value="beta-Roll"/>
    <property type="match status" value="1"/>
</dbReference>
<dbReference type="Gene3D" id="3.40.390.10">
    <property type="entry name" value="Collagenase (Catalytic Domain)"/>
    <property type="match status" value="1"/>
</dbReference>
<dbReference type="EMBL" id="BMZE01000004">
    <property type="protein sequence ID" value="GHA37049.1"/>
    <property type="molecule type" value="Genomic_DNA"/>
</dbReference>
<dbReference type="Gene3D" id="1.10.3130.20">
    <property type="entry name" value="Phycobilisome linker domain"/>
    <property type="match status" value="1"/>
</dbReference>
<gene>
    <name evidence="8" type="ORF">GCM10007989_36510</name>
</gene>
<dbReference type="InterPro" id="IPR025282">
    <property type="entry name" value="DUF4214"/>
</dbReference>
<dbReference type="PROSITE" id="PS00330">
    <property type="entry name" value="HEMOLYSIN_CALCIUM"/>
    <property type="match status" value="1"/>
</dbReference>
<keyword evidence="9" id="KW-1185">Reference proteome</keyword>
<dbReference type="Proteomes" id="UP000646579">
    <property type="component" value="Unassembled WGS sequence"/>
</dbReference>
<keyword evidence="4" id="KW-0378">Hydrolase</keyword>
<dbReference type="InterPro" id="IPR038255">
    <property type="entry name" value="PBS_linker_sf"/>
</dbReference>
<dbReference type="RefSeq" id="WP_189427218.1">
    <property type="nucleotide sequence ID" value="NZ_BMZE01000004.1"/>
</dbReference>
<evidence type="ECO:0000256" key="2">
    <source>
        <dbReference type="ARBA" id="ARBA00022670"/>
    </source>
</evidence>
<organism evidence="8 9">
    <name type="scientific">Devosia pacifica</name>
    <dbReference type="NCBI Taxonomy" id="1335967"/>
    <lineage>
        <taxon>Bacteria</taxon>
        <taxon>Pseudomonadati</taxon>
        <taxon>Pseudomonadota</taxon>
        <taxon>Alphaproteobacteria</taxon>
        <taxon>Hyphomicrobiales</taxon>
        <taxon>Devosiaceae</taxon>
        <taxon>Devosia</taxon>
    </lineage>
</organism>
<dbReference type="SMART" id="SM00235">
    <property type="entry name" value="ZnMc"/>
    <property type="match status" value="1"/>
</dbReference>
<reference evidence="8" key="2">
    <citation type="submission" date="2020-09" db="EMBL/GenBank/DDBJ databases">
        <authorList>
            <person name="Sun Q."/>
            <person name="Kim S."/>
        </authorList>
    </citation>
    <scope>NUCLEOTIDE SEQUENCE</scope>
    <source>
        <strain evidence="8">KCTC 32437</strain>
    </source>
</reference>
<evidence type="ECO:0000259" key="7">
    <source>
        <dbReference type="SMART" id="SM00235"/>
    </source>
</evidence>
<keyword evidence="5" id="KW-0862">Zinc</keyword>
<dbReference type="InterPro" id="IPR001818">
    <property type="entry name" value="Pept_M10_metallopeptidase"/>
</dbReference>
<evidence type="ECO:0000256" key="1">
    <source>
        <dbReference type="ARBA" id="ARBA00009490"/>
    </source>
</evidence>
<dbReference type="SUPFAM" id="SSF55486">
    <property type="entry name" value="Metalloproteases ('zincins'), catalytic domain"/>
    <property type="match status" value="1"/>
</dbReference>
<reference evidence="8" key="1">
    <citation type="journal article" date="2014" name="Int. J. Syst. Evol. Microbiol.">
        <title>Complete genome sequence of Corynebacterium casei LMG S-19264T (=DSM 44701T), isolated from a smear-ripened cheese.</title>
        <authorList>
            <consortium name="US DOE Joint Genome Institute (JGI-PGF)"/>
            <person name="Walter F."/>
            <person name="Albersmeier A."/>
            <person name="Kalinowski J."/>
            <person name="Ruckert C."/>
        </authorList>
    </citation>
    <scope>NUCLEOTIDE SEQUENCE</scope>
    <source>
        <strain evidence="8">KCTC 32437</strain>
    </source>
</reference>
<accession>A0A918SG53</accession>
<evidence type="ECO:0000256" key="5">
    <source>
        <dbReference type="ARBA" id="ARBA00022833"/>
    </source>
</evidence>
<evidence type="ECO:0000313" key="9">
    <source>
        <dbReference type="Proteomes" id="UP000646579"/>
    </source>
</evidence>
<feature type="domain" description="Peptidase metallopeptidase" evidence="7">
    <location>
        <begin position="21"/>
        <end position="180"/>
    </location>
</feature>
<dbReference type="InterPro" id="IPR006026">
    <property type="entry name" value="Peptidase_Metallo"/>
</dbReference>
<comment type="caution">
    <text evidence="8">The sequence shown here is derived from an EMBL/GenBank/DDBJ whole genome shotgun (WGS) entry which is preliminary data.</text>
</comment>
<keyword evidence="3" id="KW-0479">Metal-binding</keyword>
<dbReference type="GO" id="GO:0031012">
    <property type="term" value="C:extracellular matrix"/>
    <property type="evidence" value="ECO:0007669"/>
    <property type="project" value="InterPro"/>
</dbReference>
<keyword evidence="2" id="KW-0645">Protease</keyword>
<dbReference type="GO" id="GO:0005509">
    <property type="term" value="F:calcium ion binding"/>
    <property type="evidence" value="ECO:0007669"/>
    <property type="project" value="InterPro"/>
</dbReference>
<keyword evidence="6" id="KW-0482">Metalloprotease</keyword>
<dbReference type="InterPro" id="IPR021190">
    <property type="entry name" value="Pept_M10A"/>
</dbReference>